<comment type="caution">
    <text evidence="1">The sequence shown here is derived from an EMBL/GenBank/DDBJ whole genome shotgun (WGS) entry which is preliminary data.</text>
</comment>
<evidence type="ECO:0000313" key="1">
    <source>
        <dbReference type="EMBL" id="RRT40031.1"/>
    </source>
</evidence>
<name>A0A426XKR7_ENSVE</name>
<dbReference type="Proteomes" id="UP000287651">
    <property type="component" value="Unassembled WGS sequence"/>
</dbReference>
<reference evidence="1 2" key="1">
    <citation type="journal article" date="2014" name="Agronomy (Basel)">
        <title>A Draft Genome Sequence for Ensete ventricosum, the Drought-Tolerant Tree Against Hunger.</title>
        <authorList>
            <person name="Harrison J."/>
            <person name="Moore K.A."/>
            <person name="Paszkiewicz K."/>
            <person name="Jones T."/>
            <person name="Grant M."/>
            <person name="Ambacheew D."/>
            <person name="Muzemil S."/>
            <person name="Studholme D.J."/>
        </authorList>
    </citation>
    <scope>NUCLEOTIDE SEQUENCE [LARGE SCALE GENOMIC DNA]</scope>
</reference>
<dbReference type="AlphaFoldDB" id="A0A426XKR7"/>
<sequence length="82" mass="8762">MLSVATLGRHLTGERAPCPHVTPLCVPPLYELVASKRYPLQAGCGRVLPLCLVVGEHRPLLDGHERLPLLAALAVAEPLHSA</sequence>
<dbReference type="EMBL" id="AMZH03019697">
    <property type="protein sequence ID" value="RRT40031.1"/>
    <property type="molecule type" value="Genomic_DNA"/>
</dbReference>
<proteinExistence type="predicted"/>
<evidence type="ECO:0000313" key="2">
    <source>
        <dbReference type="Proteomes" id="UP000287651"/>
    </source>
</evidence>
<organism evidence="1 2">
    <name type="scientific">Ensete ventricosum</name>
    <name type="common">Abyssinian banana</name>
    <name type="synonym">Musa ensete</name>
    <dbReference type="NCBI Taxonomy" id="4639"/>
    <lineage>
        <taxon>Eukaryota</taxon>
        <taxon>Viridiplantae</taxon>
        <taxon>Streptophyta</taxon>
        <taxon>Embryophyta</taxon>
        <taxon>Tracheophyta</taxon>
        <taxon>Spermatophyta</taxon>
        <taxon>Magnoliopsida</taxon>
        <taxon>Liliopsida</taxon>
        <taxon>Zingiberales</taxon>
        <taxon>Musaceae</taxon>
        <taxon>Ensete</taxon>
    </lineage>
</organism>
<protein>
    <submittedName>
        <fullName evidence="1">Uncharacterized protein</fullName>
    </submittedName>
</protein>
<accession>A0A426XKR7</accession>
<gene>
    <name evidence="1" type="ORF">B296_00029576</name>
</gene>